<evidence type="ECO:0000256" key="5">
    <source>
        <dbReference type="ARBA" id="ARBA00023239"/>
    </source>
</evidence>
<dbReference type="PANTHER" id="PTHR43375:SF1">
    <property type="entry name" value="OROTIDINE 5'-PHOSPHATE DECARBOXYLASE"/>
    <property type="match status" value="1"/>
</dbReference>
<dbReference type="PANTHER" id="PTHR43375">
    <property type="entry name" value="OROTIDINE 5'-PHOSPHATE DECARBOXYLASE"/>
    <property type="match status" value="1"/>
</dbReference>
<keyword evidence="10" id="KW-1185">Reference proteome</keyword>
<evidence type="ECO:0000256" key="3">
    <source>
        <dbReference type="ARBA" id="ARBA00022793"/>
    </source>
</evidence>
<keyword evidence="5 9" id="KW-0456">Lyase</keyword>
<dbReference type="NCBIfam" id="TIGR02127">
    <property type="entry name" value="pyrF_sub2"/>
    <property type="match status" value="1"/>
</dbReference>
<comment type="similarity">
    <text evidence="2">Belongs to the OMP decarboxylase family. Type 2 subfamily.</text>
</comment>
<dbReference type="SMART" id="SM00934">
    <property type="entry name" value="OMPdecase"/>
    <property type="match status" value="1"/>
</dbReference>
<comment type="caution">
    <text evidence="9">The sequence shown here is derived from an EMBL/GenBank/DDBJ whole genome shotgun (WGS) entry which is preliminary data.</text>
</comment>
<evidence type="ECO:0000313" key="10">
    <source>
        <dbReference type="Proteomes" id="UP000749311"/>
    </source>
</evidence>
<evidence type="ECO:0000256" key="2">
    <source>
        <dbReference type="ARBA" id="ARBA00008847"/>
    </source>
</evidence>
<dbReference type="SUPFAM" id="SSF51366">
    <property type="entry name" value="Ribulose-phoshate binding barrel"/>
    <property type="match status" value="1"/>
</dbReference>
<comment type="pathway">
    <text evidence="1">Pyrimidine metabolism; UMP biosynthesis via de novo pathway; UMP from orotate: step 2/2.</text>
</comment>
<dbReference type="InterPro" id="IPR011060">
    <property type="entry name" value="RibuloseP-bd_barrel"/>
</dbReference>
<keyword evidence="4" id="KW-0665">Pyrimidine biosynthesis</keyword>
<reference evidence="9 10" key="1">
    <citation type="submission" date="2020-02" db="EMBL/GenBank/DDBJ databases">
        <title>Sequencing the genomes of 1000 actinobacteria strains.</title>
        <authorList>
            <person name="Klenk H.-P."/>
        </authorList>
    </citation>
    <scope>NUCLEOTIDE SEQUENCE [LARGE SCALE GENOMIC DNA]</scope>
    <source>
        <strain evidence="9 10">DSM 19609</strain>
    </source>
</reference>
<dbReference type="Pfam" id="PF00215">
    <property type="entry name" value="OMPdecase"/>
    <property type="match status" value="1"/>
</dbReference>
<name>A0ABX0SIS9_9ACTN</name>
<evidence type="ECO:0000256" key="4">
    <source>
        <dbReference type="ARBA" id="ARBA00022975"/>
    </source>
</evidence>
<accession>A0ABX0SIS9</accession>
<evidence type="ECO:0000313" key="9">
    <source>
        <dbReference type="EMBL" id="NIH56546.1"/>
    </source>
</evidence>
<gene>
    <name evidence="9" type="ORF">FB473_001191</name>
</gene>
<comment type="catalytic activity">
    <reaction evidence="6">
        <text>orotidine 5'-phosphate + H(+) = UMP + CO2</text>
        <dbReference type="Rhea" id="RHEA:11596"/>
        <dbReference type="ChEBI" id="CHEBI:15378"/>
        <dbReference type="ChEBI" id="CHEBI:16526"/>
        <dbReference type="ChEBI" id="CHEBI:57538"/>
        <dbReference type="ChEBI" id="CHEBI:57865"/>
        <dbReference type="EC" id="4.1.1.23"/>
    </reaction>
</comment>
<keyword evidence="3" id="KW-0210">Decarboxylase</keyword>
<dbReference type="Gene3D" id="3.20.20.70">
    <property type="entry name" value="Aldolase class I"/>
    <property type="match status" value="1"/>
</dbReference>
<feature type="domain" description="Orotidine 5'-phosphate decarboxylase" evidence="8">
    <location>
        <begin position="18"/>
        <end position="263"/>
    </location>
</feature>
<evidence type="ECO:0000256" key="6">
    <source>
        <dbReference type="ARBA" id="ARBA00049157"/>
    </source>
</evidence>
<evidence type="ECO:0000259" key="8">
    <source>
        <dbReference type="SMART" id="SM00934"/>
    </source>
</evidence>
<dbReference type="Proteomes" id="UP000749311">
    <property type="component" value="Unassembled WGS sequence"/>
</dbReference>
<dbReference type="InterPro" id="IPR011995">
    <property type="entry name" value="OMPdecase_type-2"/>
</dbReference>
<organism evidence="9 10">
    <name type="scientific">Brooklawnia cerclae</name>
    <dbReference type="NCBI Taxonomy" id="349934"/>
    <lineage>
        <taxon>Bacteria</taxon>
        <taxon>Bacillati</taxon>
        <taxon>Actinomycetota</taxon>
        <taxon>Actinomycetes</taxon>
        <taxon>Propionibacteriales</taxon>
        <taxon>Propionibacteriaceae</taxon>
        <taxon>Brooklawnia</taxon>
    </lineage>
</organism>
<dbReference type="RefSeq" id="WP_167165590.1">
    <property type="nucleotide sequence ID" value="NZ_BAAAOO010000015.1"/>
</dbReference>
<dbReference type="InterPro" id="IPR013785">
    <property type="entry name" value="Aldolase_TIM"/>
</dbReference>
<dbReference type="GO" id="GO:0004590">
    <property type="term" value="F:orotidine-5'-phosphate decarboxylase activity"/>
    <property type="evidence" value="ECO:0007669"/>
    <property type="project" value="UniProtKB-EC"/>
</dbReference>
<dbReference type="EMBL" id="JAAMOZ010000001">
    <property type="protein sequence ID" value="NIH56546.1"/>
    <property type="molecule type" value="Genomic_DNA"/>
</dbReference>
<proteinExistence type="inferred from homology"/>
<dbReference type="CDD" id="cd04725">
    <property type="entry name" value="OMP_decarboxylase_like"/>
    <property type="match status" value="1"/>
</dbReference>
<sequence>MSLPYRRRLAELVAGRGRICVGVDPHENLVRAWGYDFDADGVERVARTLVDVLGPEVPVFKPQAAFFECHGPAGMAALGRVLGDIAQAGALSLLDVKRGDIGSTMSAYARAYLSDDAVLAADAITVSPYLGFGSLAPAIELAHQTGRGIYVLCRTSNPEGAGLQSAREESGRSVAQAVVDAARETNEASGQDAVGLVIGATLETLDLDLDGFAGSILAPGIGSQGGSVAQLGRLFGRAAEHVLPSASRQVMKAGPDANALRTALDMLKGVPTGA</sequence>
<dbReference type="InterPro" id="IPR001754">
    <property type="entry name" value="OMPdeCOase_dom"/>
</dbReference>
<evidence type="ECO:0000256" key="1">
    <source>
        <dbReference type="ARBA" id="ARBA00004861"/>
    </source>
</evidence>
<dbReference type="EC" id="4.1.1.23" evidence="7"/>
<protein>
    <recommendedName>
        <fullName evidence="7">Orotidine-5'-phosphate decarboxylase</fullName>
        <ecNumber evidence="7">4.1.1.23</ecNumber>
    </recommendedName>
</protein>
<evidence type="ECO:0000256" key="7">
    <source>
        <dbReference type="NCBIfam" id="TIGR02127"/>
    </source>
</evidence>